<dbReference type="Proteomes" id="UP000422569">
    <property type="component" value="Chromosome"/>
</dbReference>
<reference evidence="1 2" key="1">
    <citation type="submission" date="2019-09" db="EMBL/GenBank/DDBJ databases">
        <title>Isolation and complete genome sequencing of Methylocystis species.</title>
        <authorList>
            <person name="Rumah B.L."/>
            <person name="Stead C.E."/>
            <person name="Stevens B.C."/>
            <person name="Minton N.P."/>
            <person name="Grosse-Honebrink A."/>
            <person name="Zhang Y."/>
        </authorList>
    </citation>
    <scope>NUCLEOTIDE SEQUENCE [LARGE SCALE GENOMIC DNA]</scope>
    <source>
        <strain evidence="1 2">BRCS2</strain>
    </source>
</reference>
<dbReference type="EMBL" id="CP044331">
    <property type="protein sequence ID" value="QGM97704.1"/>
    <property type="molecule type" value="Genomic_DNA"/>
</dbReference>
<dbReference type="KEGG" id="mpar:F7D14_09645"/>
<protein>
    <submittedName>
        <fullName evidence="1">Uncharacterized protein</fullName>
    </submittedName>
</protein>
<accession>A0A6B8M1M4</accession>
<keyword evidence="2" id="KW-1185">Reference proteome</keyword>
<organism evidence="1 2">
    <name type="scientific">Methylocystis parvus</name>
    <dbReference type="NCBI Taxonomy" id="134"/>
    <lineage>
        <taxon>Bacteria</taxon>
        <taxon>Pseudomonadati</taxon>
        <taxon>Pseudomonadota</taxon>
        <taxon>Alphaproteobacteria</taxon>
        <taxon>Hyphomicrobiales</taxon>
        <taxon>Methylocystaceae</taxon>
        <taxon>Methylocystis</taxon>
    </lineage>
</organism>
<dbReference type="AlphaFoldDB" id="A0A6B8M1M4"/>
<gene>
    <name evidence="1" type="ORF">F7D14_09645</name>
</gene>
<name>A0A6B8M1M4_9HYPH</name>
<dbReference type="RefSeq" id="WP_154419857.1">
    <property type="nucleotide sequence ID" value="NZ_CP044331.1"/>
</dbReference>
<evidence type="ECO:0000313" key="1">
    <source>
        <dbReference type="EMBL" id="QGM97704.1"/>
    </source>
</evidence>
<sequence length="77" mass="8824">MTERWDAECSLLAHLVAAENGEPLNISEADLVARFCRIIREARVTKKWKEKHRLEVVKIEAALDGRGRWPTALLEGR</sequence>
<proteinExistence type="predicted"/>
<evidence type="ECO:0000313" key="2">
    <source>
        <dbReference type="Proteomes" id="UP000422569"/>
    </source>
</evidence>